<dbReference type="GO" id="GO:0000030">
    <property type="term" value="F:mannosyltransferase activity"/>
    <property type="evidence" value="ECO:0007669"/>
    <property type="project" value="TreeGrafter"/>
</dbReference>
<protein>
    <submittedName>
        <fullName evidence="1">Glycosyl transferase</fullName>
    </submittedName>
</protein>
<reference evidence="1 2" key="1">
    <citation type="submission" date="2017-09" db="EMBL/GenBank/DDBJ databases">
        <title>Large-scale bioinformatics analysis of Bacillus genomes uncovers conserved roles of natural products in bacterial physiology.</title>
        <authorList>
            <consortium name="Agbiome Team Llc"/>
            <person name="Bleich R.M."/>
            <person name="Grubbs K.J."/>
            <person name="Santa Maria K.C."/>
            <person name="Allen S.E."/>
            <person name="Farag S."/>
            <person name="Shank E.A."/>
            <person name="Bowers A."/>
        </authorList>
    </citation>
    <scope>NUCLEOTIDE SEQUENCE [LARGE SCALE GENOMIC DNA]</scope>
    <source>
        <strain evidence="1 2">AFS040105</strain>
    </source>
</reference>
<dbReference type="PANTHER" id="PTHR32385:SF15">
    <property type="entry name" value="INOSITOL PHOSPHOCERAMIDE MANNOSYLTRANSFERASE 1"/>
    <property type="match status" value="1"/>
</dbReference>
<comment type="caution">
    <text evidence="1">The sequence shown here is derived from an EMBL/GenBank/DDBJ whole genome shotgun (WGS) entry which is preliminary data.</text>
</comment>
<organism evidence="1 2">
    <name type="scientific">Bacillus cereus</name>
    <dbReference type="NCBI Taxonomy" id="1396"/>
    <lineage>
        <taxon>Bacteria</taxon>
        <taxon>Bacillati</taxon>
        <taxon>Bacillota</taxon>
        <taxon>Bacilli</taxon>
        <taxon>Bacillales</taxon>
        <taxon>Bacillaceae</taxon>
        <taxon>Bacillus</taxon>
        <taxon>Bacillus cereus group</taxon>
    </lineage>
</organism>
<dbReference type="PANTHER" id="PTHR32385">
    <property type="entry name" value="MANNOSYL PHOSPHORYLINOSITOL CERAMIDE SYNTHASE"/>
    <property type="match status" value="1"/>
</dbReference>
<dbReference type="AlphaFoldDB" id="A0A2C1LDA2"/>
<dbReference type="Gene3D" id="3.90.550.20">
    <property type="match status" value="1"/>
</dbReference>
<dbReference type="InterPro" id="IPR008441">
    <property type="entry name" value="AfumC-like_glycosyl_Trfase"/>
</dbReference>
<dbReference type="InterPro" id="IPR051706">
    <property type="entry name" value="Glycosyltransferase_domain"/>
</dbReference>
<dbReference type="Pfam" id="PF05704">
    <property type="entry name" value="Caps_synth"/>
    <property type="match status" value="1"/>
</dbReference>
<dbReference type="RefSeq" id="WP_098841506.1">
    <property type="nucleotide sequence ID" value="NZ_NUMG01000060.1"/>
</dbReference>
<accession>A0A2C1LDA2</accession>
<proteinExistence type="predicted"/>
<sequence length="259" mass="30451">MAGIQLIPKKIHYCWFGGKEKPEIIKNCMRSWHENLPGYEIIEWNESNFDIHCNQYIREAYYSKCFAFVSDYVRVHALYNWGGVYLDTDVEVFKSFDDLLYHDSFWGFEQENYIATSTIGAAKGNKLIKVFLDSYEEKCFIKEDGSYATQTNVAIITEILKEAGIKMNGKYQELEGRGAFYPQTYFSPYDYINCRNFITENTYAMHHFYKSWLSPRERVKGQFKKIISKVIGGENIARIRKVVSRNKEEKGEKDINSFF</sequence>
<name>A0A2C1LDA2_BACCE</name>
<dbReference type="GO" id="GO:0016020">
    <property type="term" value="C:membrane"/>
    <property type="evidence" value="ECO:0007669"/>
    <property type="project" value="GOC"/>
</dbReference>
<keyword evidence="1" id="KW-0808">Transferase</keyword>
<dbReference type="EMBL" id="NUMG01000060">
    <property type="protein sequence ID" value="PGT96253.1"/>
    <property type="molecule type" value="Genomic_DNA"/>
</dbReference>
<dbReference type="InterPro" id="IPR029044">
    <property type="entry name" value="Nucleotide-diphossugar_trans"/>
</dbReference>
<gene>
    <name evidence="1" type="ORF">COD19_28200</name>
</gene>
<dbReference type="SUPFAM" id="SSF53448">
    <property type="entry name" value="Nucleotide-diphospho-sugar transferases"/>
    <property type="match status" value="1"/>
</dbReference>
<evidence type="ECO:0000313" key="1">
    <source>
        <dbReference type="EMBL" id="PGT96253.1"/>
    </source>
</evidence>
<evidence type="ECO:0000313" key="2">
    <source>
        <dbReference type="Proteomes" id="UP000225766"/>
    </source>
</evidence>
<dbReference type="GO" id="GO:0051999">
    <property type="term" value="P:mannosyl-inositol phosphorylceramide biosynthetic process"/>
    <property type="evidence" value="ECO:0007669"/>
    <property type="project" value="TreeGrafter"/>
</dbReference>
<dbReference type="Proteomes" id="UP000225766">
    <property type="component" value="Unassembled WGS sequence"/>
</dbReference>